<name>A0A3B0WMF3_9ZZZZ</name>
<feature type="transmembrane region" description="Helical" evidence="5">
    <location>
        <begin position="20"/>
        <end position="44"/>
    </location>
</feature>
<feature type="transmembrane region" description="Helical" evidence="5">
    <location>
        <begin position="174"/>
        <end position="192"/>
    </location>
</feature>
<gene>
    <name evidence="6" type="ORF">MNBD_GAMMA06-1533</name>
</gene>
<proteinExistence type="predicted"/>
<feature type="transmembrane region" description="Helical" evidence="5">
    <location>
        <begin position="139"/>
        <end position="162"/>
    </location>
</feature>
<feature type="transmembrane region" description="Helical" evidence="5">
    <location>
        <begin position="51"/>
        <end position="69"/>
    </location>
</feature>
<organism evidence="6">
    <name type="scientific">hydrothermal vent metagenome</name>
    <dbReference type="NCBI Taxonomy" id="652676"/>
    <lineage>
        <taxon>unclassified sequences</taxon>
        <taxon>metagenomes</taxon>
        <taxon>ecological metagenomes</taxon>
    </lineage>
</organism>
<reference evidence="6" key="1">
    <citation type="submission" date="2018-06" db="EMBL/GenBank/DDBJ databases">
        <authorList>
            <person name="Zhirakovskaya E."/>
        </authorList>
    </citation>
    <scope>NUCLEOTIDE SEQUENCE</scope>
</reference>
<evidence type="ECO:0000256" key="1">
    <source>
        <dbReference type="ARBA" id="ARBA00004141"/>
    </source>
</evidence>
<comment type="subcellular location">
    <subcellularLocation>
        <location evidence="1">Membrane</location>
        <topology evidence="1">Multi-pass membrane protein</topology>
    </subcellularLocation>
</comment>
<keyword evidence="4 5" id="KW-0472">Membrane</keyword>
<evidence type="ECO:0000313" key="6">
    <source>
        <dbReference type="EMBL" id="VAW51777.1"/>
    </source>
</evidence>
<dbReference type="Pfam" id="PF01925">
    <property type="entry name" value="TauE"/>
    <property type="match status" value="1"/>
</dbReference>
<accession>A0A3B0WMF3</accession>
<feature type="transmembrane region" description="Helical" evidence="5">
    <location>
        <begin position="198"/>
        <end position="216"/>
    </location>
</feature>
<keyword evidence="3 5" id="KW-1133">Transmembrane helix</keyword>
<keyword evidence="2 5" id="KW-0812">Transmembrane</keyword>
<dbReference type="InterPro" id="IPR002781">
    <property type="entry name" value="TM_pro_TauE-like"/>
</dbReference>
<evidence type="ECO:0000256" key="4">
    <source>
        <dbReference type="ARBA" id="ARBA00023136"/>
    </source>
</evidence>
<evidence type="ECO:0000256" key="2">
    <source>
        <dbReference type="ARBA" id="ARBA00022692"/>
    </source>
</evidence>
<feature type="transmembrane region" description="Helical" evidence="5">
    <location>
        <begin position="105"/>
        <end position="124"/>
    </location>
</feature>
<protein>
    <submittedName>
        <fullName evidence="6">Putative membrane protein</fullName>
    </submittedName>
</protein>
<feature type="transmembrane region" description="Helical" evidence="5">
    <location>
        <begin position="228"/>
        <end position="248"/>
    </location>
</feature>
<dbReference type="GO" id="GO:0016020">
    <property type="term" value="C:membrane"/>
    <property type="evidence" value="ECO:0007669"/>
    <property type="project" value="UniProtKB-SubCell"/>
</dbReference>
<evidence type="ECO:0000256" key="3">
    <source>
        <dbReference type="ARBA" id="ARBA00022989"/>
    </source>
</evidence>
<evidence type="ECO:0000256" key="5">
    <source>
        <dbReference type="SAM" id="Phobius"/>
    </source>
</evidence>
<sequence length="249" mass="27727">MFPAIFPDFSILEIALTGLLFMWAGFVRSGLGFGGAALGLPFMLLISNQPVYWLPIIGLHLLFFSALTLRTRLNNVNWQYLKSSLFYILPPALIGVFGLLNLPNLWIVSFIYGVTLLYAVMWLFNKNFHSDNVWVDRVLLVFGGYIAGTSLTGAPLMVAVYVRNVIQSQLRNTLFVLWFILVSIKMTTFAALGVDLNVLTSIALLPVATVGHFIGLKTHDVILRNDVLFKRVIGGMLVVVSGLALWNLY</sequence>
<feature type="transmembrane region" description="Helical" evidence="5">
    <location>
        <begin position="81"/>
        <end position="100"/>
    </location>
</feature>
<dbReference type="AlphaFoldDB" id="A0A3B0WMF3"/>
<dbReference type="EMBL" id="UOFD01000035">
    <property type="protein sequence ID" value="VAW51777.1"/>
    <property type="molecule type" value="Genomic_DNA"/>
</dbReference>